<gene>
    <name evidence="1" type="ORF">QUG93_13380</name>
</gene>
<accession>A0ABT7TT39</accession>
<sequence>MPTEAAVGDLTRAYRHVQGPVLDGLSDEDAAAVGRFAQRLSEALHRESRAEQAQDDPTA</sequence>
<evidence type="ECO:0000313" key="2">
    <source>
        <dbReference type="Proteomes" id="UP001236404"/>
    </source>
</evidence>
<evidence type="ECO:0000313" key="1">
    <source>
        <dbReference type="EMBL" id="MDM7892681.1"/>
    </source>
</evidence>
<evidence type="ECO:0008006" key="3">
    <source>
        <dbReference type="Google" id="ProtNLM"/>
    </source>
</evidence>
<protein>
    <recommendedName>
        <fullName evidence="3">MarR family transcriptional regulator</fullName>
    </recommendedName>
</protein>
<keyword evidence="2" id="KW-1185">Reference proteome</keyword>
<dbReference type="Proteomes" id="UP001236404">
    <property type="component" value="Unassembled WGS sequence"/>
</dbReference>
<dbReference type="EMBL" id="JAUCMN010000009">
    <property type="protein sequence ID" value="MDM7892681.1"/>
    <property type="molecule type" value="Genomic_DNA"/>
</dbReference>
<name>A0ABT7TT39_9MICO</name>
<comment type="caution">
    <text evidence="1">The sequence shown here is derived from an EMBL/GenBank/DDBJ whole genome shotgun (WGS) entry which is preliminary data.</text>
</comment>
<organism evidence="1 2">
    <name type="scientific">Curtobacterium caseinilyticum</name>
    <dbReference type="NCBI Taxonomy" id="3055137"/>
    <lineage>
        <taxon>Bacteria</taxon>
        <taxon>Bacillati</taxon>
        <taxon>Actinomycetota</taxon>
        <taxon>Actinomycetes</taxon>
        <taxon>Micrococcales</taxon>
        <taxon>Microbacteriaceae</taxon>
        <taxon>Curtobacterium</taxon>
    </lineage>
</organism>
<reference evidence="1 2" key="1">
    <citation type="submission" date="2023-06" db="EMBL/GenBank/DDBJ databases">
        <authorList>
            <person name="Feng G."/>
            <person name="Li J."/>
            <person name="Zhu H."/>
        </authorList>
    </citation>
    <scope>NUCLEOTIDE SEQUENCE [LARGE SCALE GENOMIC DNA]</scope>
    <source>
        <strain evidence="1 2">RHCKG28</strain>
    </source>
</reference>
<dbReference type="RefSeq" id="WP_289474611.1">
    <property type="nucleotide sequence ID" value="NZ_JAUCMN010000009.1"/>
</dbReference>
<proteinExistence type="predicted"/>